<dbReference type="EMBL" id="JARUIS010000017">
    <property type="protein sequence ID" value="MDS1004174.1"/>
    <property type="molecule type" value="Genomic_DNA"/>
</dbReference>
<proteinExistence type="predicted"/>
<protein>
    <submittedName>
        <fullName evidence="1">Uncharacterized protein</fullName>
    </submittedName>
</protein>
<organism evidence="1 2">
    <name type="scientific">Clostridium sporogenes</name>
    <dbReference type="NCBI Taxonomy" id="1509"/>
    <lineage>
        <taxon>Bacteria</taxon>
        <taxon>Bacillati</taxon>
        <taxon>Bacillota</taxon>
        <taxon>Clostridia</taxon>
        <taxon>Eubacteriales</taxon>
        <taxon>Clostridiaceae</taxon>
        <taxon>Clostridium</taxon>
    </lineage>
</organism>
<name>A0AAE4FM64_CLOSG</name>
<evidence type="ECO:0000313" key="2">
    <source>
        <dbReference type="Proteomes" id="UP001182303"/>
    </source>
</evidence>
<evidence type="ECO:0000313" key="1">
    <source>
        <dbReference type="EMBL" id="MDS1004174.1"/>
    </source>
</evidence>
<dbReference type="Proteomes" id="UP001182303">
    <property type="component" value="Unassembled WGS sequence"/>
</dbReference>
<dbReference type="RefSeq" id="WP_310943853.1">
    <property type="nucleotide sequence ID" value="NZ_JARUIS010000017.1"/>
</dbReference>
<gene>
    <name evidence="1" type="ORF">P9J83_11800</name>
</gene>
<sequence>MNKKIDLPAAKIRNNINLPKIKVPRMMLENKNRLSNYMTGRDFDKLQEINMIRDESLKQIQEINRIKNEREIQNNENLKKLVDYNSEITEYNRQLVTLNESILRKINFVNTSLDFVIEAIVENTEITKKDGVEHNALLLELITIMESKDKDKIKEFLGGLTGNVAAGVMVEYLKFKLGIS</sequence>
<comment type="caution">
    <text evidence="1">The sequence shown here is derived from an EMBL/GenBank/DDBJ whole genome shotgun (WGS) entry which is preliminary data.</text>
</comment>
<reference evidence="1" key="1">
    <citation type="submission" date="2023-04" db="EMBL/GenBank/DDBJ databases">
        <title>Assessment of the microbiological origin of a defect in Grana Padano cheese.</title>
        <authorList>
            <person name="Zago M."/>
            <person name="Rossetti L."/>
            <person name="Bonvini B."/>
            <person name="Carminati D."/>
            <person name="Giraffa G."/>
        </authorList>
    </citation>
    <scope>NUCLEOTIDE SEQUENCE</scope>
    <source>
        <strain evidence="1">4990</strain>
    </source>
</reference>
<dbReference type="AlphaFoldDB" id="A0AAE4FM64"/>
<accession>A0AAE4FM64</accession>